<dbReference type="SUPFAM" id="SSF46785">
    <property type="entry name" value="Winged helix' DNA-binding domain"/>
    <property type="match status" value="1"/>
</dbReference>
<reference evidence="7 8" key="1">
    <citation type="submission" date="2019-07" db="EMBL/GenBank/DDBJ databases">
        <authorList>
            <person name="Kim J."/>
        </authorList>
    </citation>
    <scope>NUCLEOTIDE SEQUENCE [LARGE SCALE GENOMIC DNA]</scope>
    <source>
        <strain evidence="7 8">N4</strain>
    </source>
</reference>
<keyword evidence="4" id="KW-0804">Transcription</keyword>
<keyword evidence="3" id="KW-0238">DNA-binding</keyword>
<dbReference type="InterPro" id="IPR036388">
    <property type="entry name" value="WH-like_DNA-bd_sf"/>
</dbReference>
<comment type="caution">
    <text evidence="7">The sequence shown here is derived from an EMBL/GenBank/DDBJ whole genome shotgun (WGS) entry which is preliminary data.</text>
</comment>
<evidence type="ECO:0000256" key="3">
    <source>
        <dbReference type="ARBA" id="ARBA00023125"/>
    </source>
</evidence>
<gene>
    <name evidence="7" type="ORF">FPZ44_19215</name>
</gene>
<evidence type="ECO:0000313" key="8">
    <source>
        <dbReference type="Proteomes" id="UP000318102"/>
    </source>
</evidence>
<name>A0A559ILB3_9BACL</name>
<dbReference type="EMBL" id="VNJK01000003">
    <property type="protein sequence ID" value="TVX88407.1"/>
    <property type="molecule type" value="Genomic_DNA"/>
</dbReference>
<dbReference type="GO" id="GO:0030246">
    <property type="term" value="F:carbohydrate binding"/>
    <property type="evidence" value="ECO:0007669"/>
    <property type="project" value="InterPro"/>
</dbReference>
<evidence type="ECO:0000256" key="2">
    <source>
        <dbReference type="ARBA" id="ARBA00023015"/>
    </source>
</evidence>
<sequence length="351" mass="39073">MREWLEINKQLLPDLMELLKKRYAILHEIMMSDVIGRRTLASSLQMTERVLRAETDLLKAQGLIETETAGMRISEQGRKLLRQMEPLMREILGMRHLEEAIQQKFGLKQVIVIPGDSEQSPVVKQELGRAACDVLNREMRHDDVIAVTGGSTLAAVAEQMTGSTSHKGNWFVPARGGLGESLEYQANTIASKMAKQFGAQYRLLHVPDLLSEEAYQSLRYEPNIRDILGLIRQARIILHGIGDALVMARRRHMDAAVIEQIQQGGALAEAFGYYFDREGKVVHKMLTLGLRLEDISRTEVVIAVAGGKSKADAIMAVLEFGHEDILIIDEAAAAAIVQACGLDEPKSRLEQ</sequence>
<feature type="domain" description="Sugar-binding" evidence="5">
    <location>
        <begin position="90"/>
        <end position="337"/>
    </location>
</feature>
<dbReference type="Gene3D" id="1.10.10.10">
    <property type="entry name" value="Winged helix-like DNA-binding domain superfamily/Winged helix DNA-binding domain"/>
    <property type="match status" value="1"/>
</dbReference>
<dbReference type="OrthoDB" id="9793820at2"/>
<dbReference type="Pfam" id="PF21715">
    <property type="entry name" value="CggR_N"/>
    <property type="match status" value="1"/>
</dbReference>
<dbReference type="SUPFAM" id="SSF100950">
    <property type="entry name" value="NagB/RpiA/CoA transferase-like"/>
    <property type="match status" value="1"/>
</dbReference>
<dbReference type="InterPro" id="IPR048715">
    <property type="entry name" value="CggR_N"/>
</dbReference>
<dbReference type="GO" id="GO:0003677">
    <property type="term" value="F:DNA binding"/>
    <property type="evidence" value="ECO:0007669"/>
    <property type="project" value="UniProtKB-KW"/>
</dbReference>
<dbReference type="Gene3D" id="3.40.50.1360">
    <property type="match status" value="1"/>
</dbReference>
<dbReference type="Pfam" id="PF04198">
    <property type="entry name" value="Sugar-bind"/>
    <property type="match status" value="1"/>
</dbReference>
<dbReference type="PANTHER" id="PTHR34294:SF5">
    <property type="entry name" value="CENTRAL GLYCOLYTIC GENES REGULATOR"/>
    <property type="match status" value="1"/>
</dbReference>
<dbReference type="RefSeq" id="WP_144993670.1">
    <property type="nucleotide sequence ID" value="NZ_VNJK01000003.1"/>
</dbReference>
<organism evidence="7 8">
    <name type="scientific">Paenibacillus agilis</name>
    <dbReference type="NCBI Taxonomy" id="3020863"/>
    <lineage>
        <taxon>Bacteria</taxon>
        <taxon>Bacillati</taxon>
        <taxon>Bacillota</taxon>
        <taxon>Bacilli</taxon>
        <taxon>Bacillales</taxon>
        <taxon>Paenibacillaceae</taxon>
        <taxon>Paenibacillus</taxon>
    </lineage>
</organism>
<keyword evidence="8" id="KW-1185">Reference proteome</keyword>
<dbReference type="Proteomes" id="UP000318102">
    <property type="component" value="Unassembled WGS sequence"/>
</dbReference>
<keyword evidence="2" id="KW-0805">Transcription regulation</keyword>
<feature type="domain" description="CggR N-terminal DNA binding" evidence="6">
    <location>
        <begin position="19"/>
        <end position="88"/>
    </location>
</feature>
<accession>A0A559ILB3</accession>
<dbReference type="PANTHER" id="PTHR34294">
    <property type="entry name" value="TRANSCRIPTIONAL REGULATOR-RELATED"/>
    <property type="match status" value="1"/>
</dbReference>
<protein>
    <recommendedName>
        <fullName evidence="9">Sugar-binding domain-containing protein</fullName>
    </recommendedName>
</protein>
<evidence type="ECO:0000259" key="5">
    <source>
        <dbReference type="Pfam" id="PF04198"/>
    </source>
</evidence>
<evidence type="ECO:0008006" key="9">
    <source>
        <dbReference type="Google" id="ProtNLM"/>
    </source>
</evidence>
<dbReference type="InterPro" id="IPR036390">
    <property type="entry name" value="WH_DNA-bd_sf"/>
</dbReference>
<comment type="similarity">
    <text evidence="1">Belongs to the SorC transcriptional regulatory family.</text>
</comment>
<evidence type="ECO:0000259" key="6">
    <source>
        <dbReference type="Pfam" id="PF21715"/>
    </source>
</evidence>
<proteinExistence type="inferred from homology"/>
<dbReference type="InterPro" id="IPR007324">
    <property type="entry name" value="Sugar-bd_dom_put"/>
</dbReference>
<dbReference type="InterPro" id="IPR051054">
    <property type="entry name" value="SorC_transcr_regulators"/>
</dbReference>
<evidence type="ECO:0000256" key="4">
    <source>
        <dbReference type="ARBA" id="ARBA00023163"/>
    </source>
</evidence>
<dbReference type="AlphaFoldDB" id="A0A559ILB3"/>
<dbReference type="InterPro" id="IPR037171">
    <property type="entry name" value="NagB/RpiA_transferase-like"/>
</dbReference>
<evidence type="ECO:0000313" key="7">
    <source>
        <dbReference type="EMBL" id="TVX88407.1"/>
    </source>
</evidence>
<evidence type="ECO:0000256" key="1">
    <source>
        <dbReference type="ARBA" id="ARBA00010466"/>
    </source>
</evidence>